<organism evidence="1 2">
    <name type="scientific">Photobacterium frigidiphilum</name>
    <dbReference type="NCBI Taxonomy" id="264736"/>
    <lineage>
        <taxon>Bacteria</taxon>
        <taxon>Pseudomonadati</taxon>
        <taxon>Pseudomonadota</taxon>
        <taxon>Gammaproteobacteria</taxon>
        <taxon>Vibrionales</taxon>
        <taxon>Vibrionaceae</taxon>
        <taxon>Photobacterium</taxon>
    </lineage>
</organism>
<keyword evidence="2" id="KW-1185">Reference proteome</keyword>
<dbReference type="EMBL" id="PYMJ01000007">
    <property type="protein sequence ID" value="PSU49074.1"/>
    <property type="molecule type" value="Genomic_DNA"/>
</dbReference>
<sequence length="383" mass="43527">MCNLPLIVKRRLDILNVMVEKKSGYLRALPKIAGDLYPGSTGWRRIKKNARFCLWGIMNANTMKSMMALFDNEKLSPVLKSNPRILEKPLKPYLCVNWSRAERVAHIQDHFNFCQHIFGSNLSKIYENIGLTILSFDDSKGGSYHVKLCAGGSREGSLGLQLIDAQNRTIYSLSCHVSTQPKTIFYIGSVQGPSDDIEDRNDVIKLLTRSVHGLRTKALMLEIALMLAKSLDVDEVQGISNKAHIYQALRYVGSKRKSVTFDYNDLWEEYGAEVLNKYFYKIPLHPLRKDPTTLKKTKRRLYVKRYQWLEDSEQTVMNSLCALSTNLDFIARLMSMIKTEEPHTEDTQGNTICDTAKVTTSISISVTPDMIKKDITNMSTNVA</sequence>
<protein>
    <submittedName>
        <fullName evidence="1">DUF535 domain-containing protein</fullName>
    </submittedName>
</protein>
<dbReference type="Proteomes" id="UP000240987">
    <property type="component" value="Unassembled WGS sequence"/>
</dbReference>
<evidence type="ECO:0000313" key="2">
    <source>
        <dbReference type="Proteomes" id="UP000240987"/>
    </source>
</evidence>
<accession>A0A2T3JJ94</accession>
<dbReference type="GO" id="GO:0006974">
    <property type="term" value="P:DNA damage response"/>
    <property type="evidence" value="ECO:0007669"/>
    <property type="project" value="TreeGrafter"/>
</dbReference>
<dbReference type="InterPro" id="IPR007488">
    <property type="entry name" value="DUF535"/>
</dbReference>
<dbReference type="RefSeq" id="WP_107242354.1">
    <property type="nucleotide sequence ID" value="NZ_PYMJ01000007.1"/>
</dbReference>
<dbReference type="AlphaFoldDB" id="A0A2T3JJ94"/>
<dbReference type="PANTHER" id="PTHR38785:SF1">
    <property type="entry name" value="HOMOLOG OF VIRK"/>
    <property type="match status" value="1"/>
</dbReference>
<gene>
    <name evidence="1" type="ORF">C9J12_08740</name>
</gene>
<comment type="caution">
    <text evidence="1">The sequence shown here is derived from an EMBL/GenBank/DDBJ whole genome shotgun (WGS) entry which is preliminary data.</text>
</comment>
<name>A0A2T3JJ94_9GAMM</name>
<dbReference type="Pfam" id="PF04393">
    <property type="entry name" value="DUF535"/>
    <property type="match status" value="1"/>
</dbReference>
<proteinExistence type="predicted"/>
<dbReference type="PANTHER" id="PTHR38785">
    <property type="entry name" value="HOMOLOG OF VIRK"/>
    <property type="match status" value="1"/>
</dbReference>
<evidence type="ECO:0000313" key="1">
    <source>
        <dbReference type="EMBL" id="PSU49074.1"/>
    </source>
</evidence>
<reference evidence="1 2" key="1">
    <citation type="submission" date="2018-01" db="EMBL/GenBank/DDBJ databases">
        <title>Whole genome sequencing of Histamine producing bacteria.</title>
        <authorList>
            <person name="Butler K."/>
        </authorList>
    </citation>
    <scope>NUCLEOTIDE SEQUENCE [LARGE SCALE GENOMIC DNA]</scope>
    <source>
        <strain evidence="1 2">JCM 12947</strain>
    </source>
</reference>